<dbReference type="EMBL" id="LN725634">
    <property type="protein sequence ID" value="CEP11027.1"/>
    <property type="molecule type" value="Genomic_DNA"/>
</dbReference>
<keyword evidence="1" id="KW-0472">Membrane</keyword>
<feature type="transmembrane region" description="Helical" evidence="1">
    <location>
        <begin position="142"/>
        <end position="162"/>
    </location>
</feature>
<keyword evidence="1" id="KW-0812">Transmembrane</keyword>
<organism evidence="2 3">
    <name type="scientific">Parasitella parasitica</name>
    <dbReference type="NCBI Taxonomy" id="35722"/>
    <lineage>
        <taxon>Eukaryota</taxon>
        <taxon>Fungi</taxon>
        <taxon>Fungi incertae sedis</taxon>
        <taxon>Mucoromycota</taxon>
        <taxon>Mucoromycotina</taxon>
        <taxon>Mucoromycetes</taxon>
        <taxon>Mucorales</taxon>
        <taxon>Mucorineae</taxon>
        <taxon>Mucoraceae</taxon>
        <taxon>Parasitella</taxon>
    </lineage>
</organism>
<reference evidence="2 3" key="1">
    <citation type="submission" date="2014-09" db="EMBL/GenBank/DDBJ databases">
        <authorList>
            <person name="Ellenberger Sabrina"/>
        </authorList>
    </citation>
    <scope>NUCLEOTIDE SEQUENCE [LARGE SCALE GENOMIC DNA]</scope>
    <source>
        <strain evidence="2 3">CBS 412.66</strain>
    </source>
</reference>
<feature type="transmembrane region" description="Helical" evidence="1">
    <location>
        <begin position="188"/>
        <end position="206"/>
    </location>
</feature>
<proteinExistence type="predicted"/>
<evidence type="ECO:0000313" key="2">
    <source>
        <dbReference type="EMBL" id="CEP11027.1"/>
    </source>
</evidence>
<feature type="transmembrane region" description="Helical" evidence="1">
    <location>
        <begin position="48"/>
        <end position="69"/>
    </location>
</feature>
<dbReference type="STRING" id="35722.A0A0B7N0T3"/>
<accession>A0A0B7N0T3</accession>
<name>A0A0B7N0T3_9FUNG</name>
<keyword evidence="3" id="KW-1185">Reference proteome</keyword>
<dbReference type="OrthoDB" id="2384193at2759"/>
<gene>
    <name evidence="2" type="primary">PARPA_04828.1 scaffold 15686</name>
</gene>
<feature type="transmembrane region" description="Helical" evidence="1">
    <location>
        <begin position="212"/>
        <end position="232"/>
    </location>
</feature>
<sequence length="279" mass="32113">MIPFQLYYDIASTRVKYDEGMVNILGHIVTKPDSLWTKADRNLITPTDYSLCVGFSLQIGTLLLLQCFWKYLAKLVAGARFMSSKEFKFYIIMTLVNIILFPILQFNFSRDHYDPTYKEVMPQFVYGIGTAEFEYITSDPRLTLLVELFIISILGGVSHFRFKRLLGKSKDKDDGQFITHKMRYFQDLNLLLSVSLFLFALCFIILCTDALTIQKLNILCVVIWTTVILIFHPKKKFEEPHKSYLSTNNTYTGSVLSSIAEDEEHKGLNSKHSSLHVAV</sequence>
<evidence type="ECO:0000256" key="1">
    <source>
        <dbReference type="SAM" id="Phobius"/>
    </source>
</evidence>
<evidence type="ECO:0000313" key="3">
    <source>
        <dbReference type="Proteomes" id="UP000054107"/>
    </source>
</evidence>
<keyword evidence="1" id="KW-1133">Transmembrane helix</keyword>
<feature type="transmembrane region" description="Helical" evidence="1">
    <location>
        <begin position="89"/>
        <end position="108"/>
    </location>
</feature>
<dbReference type="Proteomes" id="UP000054107">
    <property type="component" value="Unassembled WGS sequence"/>
</dbReference>
<dbReference type="AlphaFoldDB" id="A0A0B7N0T3"/>
<protein>
    <submittedName>
        <fullName evidence="2">Uncharacterized protein</fullName>
    </submittedName>
</protein>